<dbReference type="Pfam" id="PF00232">
    <property type="entry name" value="Glyco_hydro_1"/>
    <property type="match status" value="1"/>
</dbReference>
<evidence type="ECO:0000256" key="3">
    <source>
        <dbReference type="ARBA" id="ARBA00023295"/>
    </source>
</evidence>
<dbReference type="Gene3D" id="3.20.20.80">
    <property type="entry name" value="Glycosidases"/>
    <property type="match status" value="1"/>
</dbReference>
<evidence type="ECO:0000256" key="1">
    <source>
        <dbReference type="ARBA" id="ARBA00010838"/>
    </source>
</evidence>
<accession>A0ABM8GKH5</accession>
<evidence type="ECO:0000256" key="2">
    <source>
        <dbReference type="ARBA" id="ARBA00022801"/>
    </source>
</evidence>
<dbReference type="RefSeq" id="WP_286345799.1">
    <property type="nucleotide sequence ID" value="NZ_AP027732.1"/>
</dbReference>
<gene>
    <name evidence="5" type="ORF">GCM10025867_11360</name>
</gene>
<dbReference type="InterPro" id="IPR001360">
    <property type="entry name" value="Glyco_hydro_1"/>
</dbReference>
<evidence type="ECO:0008006" key="7">
    <source>
        <dbReference type="Google" id="ProtNLM"/>
    </source>
</evidence>
<reference evidence="6" key="1">
    <citation type="journal article" date="2019" name="Int. J. Syst. Evol. Microbiol.">
        <title>The Global Catalogue of Microorganisms (GCM) 10K type strain sequencing project: providing services to taxonomists for standard genome sequencing and annotation.</title>
        <authorList>
            <consortium name="The Broad Institute Genomics Platform"/>
            <consortium name="The Broad Institute Genome Sequencing Center for Infectious Disease"/>
            <person name="Wu L."/>
            <person name="Ma J."/>
        </authorList>
    </citation>
    <scope>NUCLEOTIDE SEQUENCE [LARGE SCALE GENOMIC DNA]</scope>
    <source>
        <strain evidence="6">NBRC 108728</strain>
    </source>
</reference>
<dbReference type="Proteomes" id="UP001321486">
    <property type="component" value="Chromosome"/>
</dbReference>
<evidence type="ECO:0000313" key="6">
    <source>
        <dbReference type="Proteomes" id="UP001321486"/>
    </source>
</evidence>
<evidence type="ECO:0000313" key="5">
    <source>
        <dbReference type="EMBL" id="BDZ48895.1"/>
    </source>
</evidence>
<keyword evidence="3" id="KW-0326">Glycosidase</keyword>
<dbReference type="SUPFAM" id="SSF51445">
    <property type="entry name" value="(Trans)glycosidases"/>
    <property type="match status" value="1"/>
</dbReference>
<dbReference type="EMBL" id="AP027732">
    <property type="protein sequence ID" value="BDZ48895.1"/>
    <property type="molecule type" value="Genomic_DNA"/>
</dbReference>
<name>A0ABM8GKH5_9MICO</name>
<protein>
    <recommendedName>
        <fullName evidence="7">Glycosyl hydrolase family protein</fullName>
    </recommendedName>
</protein>
<sequence length="421" mass="47237">MKWFEDGALHFALGIEDTFVPQSRAGERPIDEYELTEHYEQVETDLGLAASVGAELLRWGVPWYRVAPTAETWDWSWTDRALDRFRELGLRPVVDLLHYGTPLWLDDQFANPDYPERMAEFASRFAERYGDVATDYTPVNEPMIHALFSGEYAYWPPYRSGPTGLASIASSLARGFVLTQQGIAEQLGDRATFVHVDAGMRYVGDTDAPEHRETVARLREQTFLVEDLVTGGVGDGHPLLAQLHRGGVTDALLAWFRDNAVRPDVMGVNYYPLHSTEVFEAGVHHGGGFADPRPFFDAGTDGLREVLTTYADRYGAPVMLTETCVTGSVEQRIAWMDESVAALHDLRGEGVPVVGYTWWPLFDMYEWTYRHSSSPRVDHLLTMGLYDLVETSGGHLDRRRTPVADRFHQHAVAGSRAEAPA</sequence>
<dbReference type="PANTHER" id="PTHR10353:SF36">
    <property type="entry name" value="LP05116P"/>
    <property type="match status" value="1"/>
</dbReference>
<organism evidence="5 6">
    <name type="scientific">Frondihabitans sucicola</name>
    <dbReference type="NCBI Taxonomy" id="1268041"/>
    <lineage>
        <taxon>Bacteria</taxon>
        <taxon>Bacillati</taxon>
        <taxon>Actinomycetota</taxon>
        <taxon>Actinomycetes</taxon>
        <taxon>Micrococcales</taxon>
        <taxon>Microbacteriaceae</taxon>
        <taxon>Frondihabitans</taxon>
    </lineage>
</organism>
<dbReference type="InterPro" id="IPR017853">
    <property type="entry name" value="GH"/>
</dbReference>
<comment type="similarity">
    <text evidence="1 4">Belongs to the glycosyl hydrolase 1 family.</text>
</comment>
<dbReference type="PANTHER" id="PTHR10353">
    <property type="entry name" value="GLYCOSYL HYDROLASE"/>
    <property type="match status" value="1"/>
</dbReference>
<evidence type="ECO:0000256" key="4">
    <source>
        <dbReference type="RuleBase" id="RU003690"/>
    </source>
</evidence>
<keyword evidence="2" id="KW-0378">Hydrolase</keyword>
<keyword evidence="6" id="KW-1185">Reference proteome</keyword>
<proteinExistence type="inferred from homology"/>